<evidence type="ECO:0000313" key="8">
    <source>
        <dbReference type="EMBL" id="MBC5662835.1"/>
    </source>
</evidence>
<keyword evidence="9" id="KW-1185">Reference proteome</keyword>
<evidence type="ECO:0000256" key="2">
    <source>
        <dbReference type="ARBA" id="ARBA00022692"/>
    </source>
</evidence>
<evidence type="ECO:0000256" key="6">
    <source>
        <dbReference type="ARBA" id="ARBA00023316"/>
    </source>
</evidence>
<dbReference type="InterPro" id="IPR003770">
    <property type="entry name" value="MLTG-like"/>
</dbReference>
<proteinExistence type="predicted"/>
<gene>
    <name evidence="8" type="ORF">H8S09_08010</name>
</gene>
<evidence type="ECO:0000256" key="5">
    <source>
        <dbReference type="ARBA" id="ARBA00023239"/>
    </source>
</evidence>
<dbReference type="Pfam" id="PF02618">
    <property type="entry name" value="YceG"/>
    <property type="match status" value="1"/>
</dbReference>
<dbReference type="EMBL" id="JACOOX010000004">
    <property type="protein sequence ID" value="MBC5662835.1"/>
    <property type="molecule type" value="Genomic_DNA"/>
</dbReference>
<sequence length="136" mass="14787">MAIDSAVTMKRILRFAIGLLVNVFILFILVKVFAFGFSFAYDVFASNNCKDKSDTKVVTVTVLPDSSIKDVCETLDDAGVVKNAYALMVRIRIGSYAAKIKPGTYEIAPSYTNDEIITIITGGTLDSDSKKSGDNK</sequence>
<dbReference type="GO" id="GO:0071555">
    <property type="term" value="P:cell wall organization"/>
    <property type="evidence" value="ECO:0007669"/>
    <property type="project" value="UniProtKB-KW"/>
</dbReference>
<keyword evidence="4 7" id="KW-0472">Membrane</keyword>
<dbReference type="RefSeq" id="WP_118484345.1">
    <property type="nucleotide sequence ID" value="NZ_JACOOX010000004.1"/>
</dbReference>
<dbReference type="Proteomes" id="UP000615234">
    <property type="component" value="Unassembled WGS sequence"/>
</dbReference>
<evidence type="ECO:0000256" key="4">
    <source>
        <dbReference type="ARBA" id="ARBA00023136"/>
    </source>
</evidence>
<accession>A0A8I0AIT1</accession>
<keyword evidence="5" id="KW-0456">Lyase</keyword>
<name>A0A8I0AIT1_9FIRM</name>
<protein>
    <submittedName>
        <fullName evidence="8">Endolytic transglycosylase MltG</fullName>
    </submittedName>
</protein>
<comment type="caution">
    <text evidence="8">The sequence shown here is derived from an EMBL/GenBank/DDBJ whole genome shotgun (WGS) entry which is preliminary data.</text>
</comment>
<evidence type="ECO:0000256" key="3">
    <source>
        <dbReference type="ARBA" id="ARBA00022989"/>
    </source>
</evidence>
<feature type="transmembrane region" description="Helical" evidence="7">
    <location>
        <begin position="12"/>
        <end position="41"/>
    </location>
</feature>
<dbReference type="PANTHER" id="PTHR30518:SF2">
    <property type="entry name" value="ENDOLYTIC MUREIN TRANSGLYCOSYLASE"/>
    <property type="match status" value="1"/>
</dbReference>
<dbReference type="AlphaFoldDB" id="A0A8I0AIT1"/>
<reference evidence="8 9" key="1">
    <citation type="submission" date="2020-08" db="EMBL/GenBank/DDBJ databases">
        <title>Genome public.</title>
        <authorList>
            <person name="Liu C."/>
            <person name="Sun Q."/>
        </authorList>
    </citation>
    <scope>NUCLEOTIDE SEQUENCE [LARGE SCALE GENOMIC DNA]</scope>
    <source>
        <strain evidence="8 9">NSJ-10</strain>
    </source>
</reference>
<evidence type="ECO:0000256" key="7">
    <source>
        <dbReference type="SAM" id="Phobius"/>
    </source>
</evidence>
<evidence type="ECO:0000313" key="9">
    <source>
        <dbReference type="Proteomes" id="UP000615234"/>
    </source>
</evidence>
<keyword evidence="6" id="KW-0961">Cell wall biogenesis/degradation</keyword>
<organism evidence="8 9">
    <name type="scientific">Coprococcus hominis</name>
    <name type="common">ex Liu et al. 2022</name>
    <dbReference type="NCBI Taxonomy" id="2763039"/>
    <lineage>
        <taxon>Bacteria</taxon>
        <taxon>Bacillati</taxon>
        <taxon>Bacillota</taxon>
        <taxon>Clostridia</taxon>
        <taxon>Lachnospirales</taxon>
        <taxon>Lachnospiraceae</taxon>
        <taxon>Coprococcus</taxon>
    </lineage>
</organism>
<keyword evidence="3 7" id="KW-1133">Transmembrane helix</keyword>
<keyword evidence="2 7" id="KW-0812">Transmembrane</keyword>
<dbReference type="PANTHER" id="PTHR30518">
    <property type="entry name" value="ENDOLYTIC MUREIN TRANSGLYCOSYLASE"/>
    <property type="match status" value="1"/>
</dbReference>
<dbReference type="GO" id="GO:0016829">
    <property type="term" value="F:lyase activity"/>
    <property type="evidence" value="ECO:0007669"/>
    <property type="project" value="UniProtKB-KW"/>
</dbReference>
<dbReference type="Gene3D" id="3.30.1490.480">
    <property type="entry name" value="Endolytic murein transglycosylase"/>
    <property type="match status" value="1"/>
</dbReference>
<keyword evidence="1" id="KW-1003">Cell membrane</keyword>
<evidence type="ECO:0000256" key="1">
    <source>
        <dbReference type="ARBA" id="ARBA00022475"/>
    </source>
</evidence>